<gene>
    <name evidence="5" type="ORF">DS957_003775</name>
</gene>
<dbReference type="Pfam" id="PF01520">
    <property type="entry name" value="Amidase_3"/>
    <property type="match status" value="1"/>
</dbReference>
<dbReference type="Gene3D" id="3.40.630.40">
    <property type="entry name" value="Zn-dependent exopeptidases"/>
    <property type="match status" value="1"/>
</dbReference>
<comment type="caution">
    <text evidence="5">The sequence shown here is derived from an EMBL/GenBank/DDBJ whole genome shotgun (WGS) entry which is preliminary data.</text>
</comment>
<name>A0A8B3DME8_VIBHA</name>
<evidence type="ECO:0000256" key="3">
    <source>
        <dbReference type="ARBA" id="ARBA00022801"/>
    </source>
</evidence>
<dbReference type="EMBL" id="QOUW02000007">
    <property type="protein sequence ID" value="RIW17895.1"/>
    <property type="molecule type" value="Genomic_DNA"/>
</dbReference>
<evidence type="ECO:0000256" key="1">
    <source>
        <dbReference type="ARBA" id="ARBA00001561"/>
    </source>
</evidence>
<dbReference type="RefSeq" id="WP_114091709.1">
    <property type="nucleotide sequence ID" value="NZ_QOUW02000007.1"/>
</dbReference>
<dbReference type="SMART" id="SM00646">
    <property type="entry name" value="Ami_3"/>
    <property type="match status" value="1"/>
</dbReference>
<keyword evidence="3" id="KW-0378">Hydrolase</keyword>
<dbReference type="GO" id="GO:0008745">
    <property type="term" value="F:N-acetylmuramoyl-L-alanine amidase activity"/>
    <property type="evidence" value="ECO:0007669"/>
    <property type="project" value="UniProtKB-EC"/>
</dbReference>
<evidence type="ECO:0000313" key="5">
    <source>
        <dbReference type="EMBL" id="RIW17895.1"/>
    </source>
</evidence>
<evidence type="ECO:0000313" key="6">
    <source>
        <dbReference type="Proteomes" id="UP000253437"/>
    </source>
</evidence>
<reference evidence="5 6" key="1">
    <citation type="submission" date="2018-08" db="EMBL/GenBank/DDBJ databases">
        <title>Vibrio harveyi strains pathogenic to white snook Centropomus viridis Lockington (1877) and potential probiotic bacteria.</title>
        <authorList>
            <person name="Soto-Rodriguez S."/>
            <person name="Gomez-Gil B."/>
            <person name="Lozano-Olvera R."/>
        </authorList>
    </citation>
    <scope>NUCLEOTIDE SEQUENCE [LARGE SCALE GENOMIC DNA]</scope>
    <source>
        <strain evidence="5 6">CAIM 1508</strain>
    </source>
</reference>
<dbReference type="EC" id="3.5.1.28" evidence="2"/>
<dbReference type="Proteomes" id="UP000253437">
    <property type="component" value="Unassembled WGS sequence"/>
</dbReference>
<dbReference type="GO" id="GO:0009253">
    <property type="term" value="P:peptidoglycan catabolic process"/>
    <property type="evidence" value="ECO:0007669"/>
    <property type="project" value="InterPro"/>
</dbReference>
<evidence type="ECO:0000256" key="2">
    <source>
        <dbReference type="ARBA" id="ARBA00011901"/>
    </source>
</evidence>
<feature type="domain" description="MurNAc-LAA" evidence="4">
    <location>
        <begin position="61"/>
        <end position="174"/>
    </location>
</feature>
<organism evidence="5 6">
    <name type="scientific">Vibrio harveyi</name>
    <name type="common">Beneckea harveyi</name>
    <dbReference type="NCBI Taxonomy" id="669"/>
    <lineage>
        <taxon>Bacteria</taxon>
        <taxon>Pseudomonadati</taxon>
        <taxon>Pseudomonadota</taxon>
        <taxon>Gammaproteobacteria</taxon>
        <taxon>Vibrionales</taxon>
        <taxon>Vibrionaceae</taxon>
        <taxon>Vibrio</taxon>
    </lineage>
</organism>
<dbReference type="PANTHER" id="PTHR30404:SF0">
    <property type="entry name" value="N-ACETYLMURAMOYL-L-ALANINE AMIDASE AMIC"/>
    <property type="match status" value="1"/>
</dbReference>
<evidence type="ECO:0000259" key="4">
    <source>
        <dbReference type="SMART" id="SM00646"/>
    </source>
</evidence>
<dbReference type="SUPFAM" id="SSF53187">
    <property type="entry name" value="Zn-dependent exopeptidases"/>
    <property type="match status" value="1"/>
</dbReference>
<dbReference type="PANTHER" id="PTHR30404">
    <property type="entry name" value="N-ACETYLMURAMOYL-L-ALANINE AMIDASE"/>
    <property type="match status" value="1"/>
</dbReference>
<dbReference type="AlphaFoldDB" id="A0A8B3DME8"/>
<accession>A0A8B3DME8</accession>
<proteinExistence type="predicted"/>
<dbReference type="GO" id="GO:0030288">
    <property type="term" value="C:outer membrane-bounded periplasmic space"/>
    <property type="evidence" value="ECO:0007669"/>
    <property type="project" value="TreeGrafter"/>
</dbReference>
<dbReference type="InterPro" id="IPR002508">
    <property type="entry name" value="MurNAc-LAA_cat"/>
</dbReference>
<dbReference type="InterPro" id="IPR050695">
    <property type="entry name" value="N-acetylmuramoyl_amidase_3"/>
</dbReference>
<dbReference type="CDD" id="cd02696">
    <property type="entry name" value="MurNAc-LAA"/>
    <property type="match status" value="1"/>
</dbReference>
<comment type="catalytic activity">
    <reaction evidence="1">
        <text>Hydrolyzes the link between N-acetylmuramoyl residues and L-amino acid residues in certain cell-wall glycopeptides.</text>
        <dbReference type="EC" id="3.5.1.28"/>
    </reaction>
</comment>
<protein>
    <recommendedName>
        <fullName evidence="2">N-acetylmuramoyl-L-alanine amidase</fullName>
        <ecNumber evidence="2">3.5.1.28</ecNumber>
    </recommendedName>
</protein>
<sequence>MKTVCIVVGHSATKGGAYNSEKLLGEYDYNHVLASHIAERLHRRNVRPIIMYRGSSYTGMVNDVNATNADFAIELHCNAVANNSVQGAETLYWHKSTRSKALAQKLQLPVVNLLGESNRGIKPIIKGDRGATFLRRTKMPAVILEPFFISNTKSLENGLVLREQLANVVAGALVEHVIKEIGNGSI</sequence>